<accession>A0A2T0MAN4</accession>
<organism evidence="1 2">
    <name type="scientific">Flagellimonas meridianipacifica</name>
    <dbReference type="NCBI Taxonomy" id="1080225"/>
    <lineage>
        <taxon>Bacteria</taxon>
        <taxon>Pseudomonadati</taxon>
        <taxon>Bacteroidota</taxon>
        <taxon>Flavobacteriia</taxon>
        <taxon>Flavobacteriales</taxon>
        <taxon>Flavobacteriaceae</taxon>
        <taxon>Flagellimonas</taxon>
    </lineage>
</organism>
<protein>
    <submittedName>
        <fullName evidence="1">Uncharacterized protein DUF4249</fullName>
    </submittedName>
</protein>
<comment type="caution">
    <text evidence="1">The sequence shown here is derived from an EMBL/GenBank/DDBJ whole genome shotgun (WGS) entry which is preliminary data.</text>
</comment>
<evidence type="ECO:0000313" key="2">
    <source>
        <dbReference type="Proteomes" id="UP000237640"/>
    </source>
</evidence>
<name>A0A2T0MAN4_9FLAO</name>
<dbReference type="InterPro" id="IPR025345">
    <property type="entry name" value="DUF4249"/>
</dbReference>
<dbReference type="EMBL" id="PVYX01000002">
    <property type="protein sequence ID" value="PRX54472.1"/>
    <property type="molecule type" value="Genomic_DNA"/>
</dbReference>
<dbReference type="Proteomes" id="UP000237640">
    <property type="component" value="Unassembled WGS sequence"/>
</dbReference>
<dbReference type="AlphaFoldDB" id="A0A2T0MAN4"/>
<dbReference type="OrthoDB" id="1430047at2"/>
<evidence type="ECO:0000313" key="1">
    <source>
        <dbReference type="EMBL" id="PRX54472.1"/>
    </source>
</evidence>
<keyword evidence="2" id="KW-1185">Reference proteome</keyword>
<gene>
    <name evidence="1" type="ORF">CLV81_2873</name>
</gene>
<sequence length="284" mass="32372">MRNLAFTFIILLFISCEDVIDVDLPETEIRLVIDAIIRVDESQEFTTARVKVALTSSFFETNPVTQLSDINIINLDAPTLNDANVILLTETEPNTGIYEGIKNTDFFTEGELILQLEHENRRYFARTTYSPTTQIDELVQGTETLFDEDDTEVKVTFTDNPEMTNYYVFDFGFGEFQVVDDQFFQGEQFQFSYFYQTTLNPGDEINVSILGADLDFHNYMNLLIEQTEDDGGIFDTPVATARGNIFDITDLDNITVVDNVSQPDLFPLGYFAVVQEFTQSLTIE</sequence>
<dbReference type="Pfam" id="PF14054">
    <property type="entry name" value="DUF4249"/>
    <property type="match status" value="1"/>
</dbReference>
<dbReference type="PROSITE" id="PS51257">
    <property type="entry name" value="PROKAR_LIPOPROTEIN"/>
    <property type="match status" value="1"/>
</dbReference>
<dbReference type="RefSeq" id="WP_106145746.1">
    <property type="nucleotide sequence ID" value="NZ_PVYX01000002.1"/>
</dbReference>
<proteinExistence type="predicted"/>
<reference evidence="1 2" key="1">
    <citation type="submission" date="2018-03" db="EMBL/GenBank/DDBJ databases">
        <title>Genomic Encyclopedia of Archaeal and Bacterial Type Strains, Phase II (KMG-II): from individual species to whole genera.</title>
        <authorList>
            <person name="Goeker M."/>
        </authorList>
    </citation>
    <scope>NUCLEOTIDE SEQUENCE [LARGE SCALE GENOMIC DNA]</scope>
    <source>
        <strain evidence="1 2">DSM 25027</strain>
    </source>
</reference>